<dbReference type="InterPro" id="IPR028081">
    <property type="entry name" value="Leu-bd"/>
</dbReference>
<dbReference type="Proteomes" id="UP001596067">
    <property type="component" value="Unassembled WGS sequence"/>
</dbReference>
<evidence type="ECO:0000313" key="6">
    <source>
        <dbReference type="Proteomes" id="UP001596067"/>
    </source>
</evidence>
<proteinExistence type="inferred from homology"/>
<gene>
    <name evidence="5" type="ORF">ACFP0N_00290</name>
</gene>
<dbReference type="Pfam" id="PF13458">
    <property type="entry name" value="Peripla_BP_6"/>
    <property type="match status" value="1"/>
</dbReference>
<organism evidence="5 6">
    <name type="scientific">Kitasatospora aburaviensis</name>
    <dbReference type="NCBI Taxonomy" id="67265"/>
    <lineage>
        <taxon>Bacteria</taxon>
        <taxon>Bacillati</taxon>
        <taxon>Actinomycetota</taxon>
        <taxon>Actinomycetes</taxon>
        <taxon>Kitasatosporales</taxon>
        <taxon>Streptomycetaceae</taxon>
        <taxon>Kitasatospora</taxon>
    </lineage>
</organism>
<feature type="region of interest" description="Disordered" evidence="3">
    <location>
        <begin position="1"/>
        <end position="41"/>
    </location>
</feature>
<protein>
    <submittedName>
        <fullName evidence="5">ABC transporter substrate-binding protein</fullName>
    </submittedName>
</protein>
<dbReference type="EMBL" id="JBHSOD010000001">
    <property type="protein sequence ID" value="MFC5883413.1"/>
    <property type="molecule type" value="Genomic_DNA"/>
</dbReference>
<keyword evidence="2" id="KW-0732">Signal</keyword>
<dbReference type="PANTHER" id="PTHR47235">
    <property type="entry name" value="BLR6548 PROTEIN"/>
    <property type="match status" value="1"/>
</dbReference>
<reference evidence="6" key="1">
    <citation type="journal article" date="2019" name="Int. J. Syst. Evol. Microbiol.">
        <title>The Global Catalogue of Microorganisms (GCM) 10K type strain sequencing project: providing services to taxonomists for standard genome sequencing and annotation.</title>
        <authorList>
            <consortium name="The Broad Institute Genomics Platform"/>
            <consortium name="The Broad Institute Genome Sequencing Center for Infectious Disease"/>
            <person name="Wu L."/>
            <person name="Ma J."/>
        </authorList>
    </citation>
    <scope>NUCLEOTIDE SEQUENCE [LARGE SCALE GENOMIC DNA]</scope>
    <source>
        <strain evidence="6">CGMCC 4.1469</strain>
    </source>
</reference>
<accession>A0ABW1EN22</accession>
<evidence type="ECO:0000256" key="1">
    <source>
        <dbReference type="ARBA" id="ARBA00010062"/>
    </source>
</evidence>
<keyword evidence="6" id="KW-1185">Reference proteome</keyword>
<dbReference type="InterPro" id="IPR028082">
    <property type="entry name" value="Peripla_BP_I"/>
</dbReference>
<evidence type="ECO:0000256" key="3">
    <source>
        <dbReference type="SAM" id="MobiDB-lite"/>
    </source>
</evidence>
<evidence type="ECO:0000259" key="4">
    <source>
        <dbReference type="Pfam" id="PF13458"/>
    </source>
</evidence>
<name>A0ABW1EN22_9ACTN</name>
<feature type="domain" description="Leucine-binding protein" evidence="4">
    <location>
        <begin position="97"/>
        <end position="460"/>
    </location>
</feature>
<dbReference type="Gene3D" id="3.40.50.2300">
    <property type="match status" value="2"/>
</dbReference>
<comment type="caution">
    <text evidence="5">The sequence shown here is derived from an EMBL/GenBank/DDBJ whole genome shotgun (WGS) entry which is preliminary data.</text>
</comment>
<dbReference type="RefSeq" id="WP_313766223.1">
    <property type="nucleotide sequence ID" value="NZ_BAAAVH010000072.1"/>
</dbReference>
<dbReference type="SUPFAM" id="SSF53822">
    <property type="entry name" value="Periplasmic binding protein-like I"/>
    <property type="match status" value="1"/>
</dbReference>
<evidence type="ECO:0000256" key="2">
    <source>
        <dbReference type="ARBA" id="ARBA00022729"/>
    </source>
</evidence>
<dbReference type="PANTHER" id="PTHR47235:SF1">
    <property type="entry name" value="BLR6548 PROTEIN"/>
    <property type="match status" value="1"/>
</dbReference>
<evidence type="ECO:0000313" key="5">
    <source>
        <dbReference type="EMBL" id="MFC5883413.1"/>
    </source>
</evidence>
<comment type="similarity">
    <text evidence="1">Belongs to the leucine-binding protein family.</text>
</comment>
<dbReference type="CDD" id="cd06341">
    <property type="entry name" value="PBP1_ABC_ligand_binding-like"/>
    <property type="match status" value="1"/>
</dbReference>
<sequence>MQLTAGPFPRAADASGRRRPARPRRPDAVGPGPARRPDARRRGAARLVAGLLAAVVLFATGCGTRLPDSAFTSRPASGPGTSAGGNPASDTGVTASEIRIGIVTSLTSPVGSEVFSGPRYGALAFVQALNDRGGLHGRTVKVVTCDDGGSGIGNQDCVHRLIDQSHVFAFVSGSVLDYAGAPYVSEKGVPDVGGQPIGTAYDRWPHLYEIYGNSAPRDGNAVGWNGMLYQTTEVYRFFKERLGARSAAVVAYNQADSARYAAQLREGLEAEGYRVLTQTVDFALPNFQAVAAAVRADGSQLLFDAMDTRGNAALCRALDDAGVRVEAKVTNVQNWSETVRTDYQASPNCRNVLWATSSSLNYEDVDHPPVAEFRAAMAKYYPDREPLLSAWELEGWAGAQWLTDAMDSCGADLTRACVERFMNRPEPYDAHGQILPASFVPQPPPSGPTRACLNAARWQDSGQGGKGGWVTQVASMTSTCFEVPQLPYRP</sequence>
<feature type="region of interest" description="Disordered" evidence="3">
    <location>
        <begin position="70"/>
        <end position="92"/>
    </location>
</feature>